<dbReference type="Proteomes" id="UP000019024">
    <property type="component" value="Chromosome"/>
</dbReference>
<reference evidence="1 2" key="1">
    <citation type="submission" date="2014-01" db="EMBL/GenBank/DDBJ databases">
        <authorList>
            <consortium name="DOE Joint Genome Institute"/>
            <person name="Anderson I."/>
            <person name="Huntemann M."/>
            <person name="Han J."/>
            <person name="Chen A."/>
            <person name="Kyrpides N."/>
            <person name="Mavromatis K."/>
            <person name="Markowitz V."/>
            <person name="Palaniappan K."/>
            <person name="Ivanova N."/>
            <person name="Schaumberg A."/>
            <person name="Pati A."/>
            <person name="Liolios K."/>
            <person name="Nordberg H.P."/>
            <person name="Cantor M.N."/>
            <person name="Hua S.X."/>
            <person name="Woyke T."/>
        </authorList>
    </citation>
    <scope>NUCLEOTIDE SEQUENCE [LARGE SCALE GENOMIC DNA]</scope>
    <source>
        <strain evidence="1 2">XH-48</strain>
    </source>
</reference>
<dbReference type="EMBL" id="CP007055">
    <property type="protein sequence ID" value="AHF98673.1"/>
    <property type="molecule type" value="Genomic_DNA"/>
</dbReference>
<name>W0JJ79_9EURY</name>
<dbReference type="GeneID" id="25144278"/>
<evidence type="ECO:0000313" key="2">
    <source>
        <dbReference type="Proteomes" id="UP000019024"/>
    </source>
</evidence>
<evidence type="ECO:0000313" key="1">
    <source>
        <dbReference type="EMBL" id="AHF98673.1"/>
    </source>
</evidence>
<dbReference type="Gene3D" id="3.40.720.10">
    <property type="entry name" value="Alkaline Phosphatase, subunit A"/>
    <property type="match status" value="1"/>
</dbReference>
<protein>
    <recommendedName>
        <fullName evidence="3">Sulfatase N-terminal domain-containing protein</fullName>
    </recommendedName>
</protein>
<dbReference type="KEGG" id="hlr:HALLA_07225"/>
<dbReference type="RefSeq" id="WP_049951881.1">
    <property type="nucleotide sequence ID" value="NZ_CP007055.1"/>
</dbReference>
<dbReference type="PATRIC" id="fig|797299.3.peg.484"/>
<keyword evidence="2" id="KW-1185">Reference proteome</keyword>
<dbReference type="SUPFAM" id="SSF53649">
    <property type="entry name" value="Alkaline phosphatase-like"/>
    <property type="match status" value="1"/>
</dbReference>
<dbReference type="AlphaFoldDB" id="W0JJ79"/>
<accession>W0JJ79</accession>
<organism evidence="1 2">
    <name type="scientific">Halostagnicola larsenii XH-48</name>
    <dbReference type="NCBI Taxonomy" id="797299"/>
    <lineage>
        <taxon>Archaea</taxon>
        <taxon>Methanobacteriati</taxon>
        <taxon>Methanobacteriota</taxon>
        <taxon>Stenosarchaea group</taxon>
        <taxon>Halobacteria</taxon>
        <taxon>Halobacteriales</taxon>
        <taxon>Natrialbaceae</taxon>
        <taxon>Halostagnicola</taxon>
    </lineage>
</organism>
<dbReference type="InterPro" id="IPR017850">
    <property type="entry name" value="Alkaline_phosphatase_core_sf"/>
</dbReference>
<proteinExistence type="predicted"/>
<dbReference type="HOGENOM" id="CLU_069530_0_0_2"/>
<dbReference type="eggNOG" id="arCOG04525">
    <property type="taxonomic scope" value="Archaea"/>
</dbReference>
<evidence type="ECO:0008006" key="3">
    <source>
        <dbReference type="Google" id="ProtNLM"/>
    </source>
</evidence>
<dbReference type="OrthoDB" id="100846at2157"/>
<sequence>MGLLRNAANVYEQQGLTGLCRRSVAFFRENPAFLSHGIANALFYLRYGSGTDVMSEDWDNLIILDACRYDAFAARNTIDGDLQRRVSRGSSSLEFIEGNFADRELHDTVYVTANTYYTAAGSETFHSLITCFDHWDEDLQTIPPAGVIDEAKAALERNPNKRLIAHFMQPHAPYIGPRGRKLREKIEEEVAVRGMSLERGLNDDWDERRDDTSKAIQAIEAPTIPGVDVTDAEVRAAYAENLDLVLERLEELLSHLEGKTVITADHGELIGDRVPPFFRKRYEHPLYLHTPELCLVPWLVVDEGDRRTITSDPPERYDSMDEDELEEKLRAFGYR</sequence>
<gene>
    <name evidence="1" type="ORF">HALLA_07225</name>
</gene>